<protein>
    <submittedName>
        <fullName evidence="1">Hydroxypyruvate reductase</fullName>
        <ecNumber evidence="1">1.1.1.81</ecNumber>
    </submittedName>
</protein>
<evidence type="ECO:0000313" key="1">
    <source>
        <dbReference type="EMBL" id="VVV00241.1"/>
    </source>
</evidence>
<dbReference type="EC" id="1.1.1.81" evidence="1"/>
<reference evidence="1" key="1">
    <citation type="submission" date="2019-09" db="EMBL/GenBank/DDBJ databases">
        <authorList>
            <person name="Rodrigo-Torres L."/>
            <person name="Arahal R. D."/>
            <person name="Lucena T."/>
        </authorList>
    </citation>
    <scope>NUCLEOTIDE SEQUENCE</scope>
    <source>
        <strain evidence="1">ISS653</strain>
    </source>
</reference>
<evidence type="ECO:0000313" key="2">
    <source>
        <dbReference type="Proteomes" id="UP000356253"/>
    </source>
</evidence>
<keyword evidence="1" id="KW-0560">Oxidoreductase</keyword>
<name>A0AC61Y6X3_9FLAO</name>
<comment type="caution">
    <text evidence="1">The sequence shown here is derived from an EMBL/GenBank/DDBJ whole genome shotgun (WGS) entry which is preliminary data.</text>
</comment>
<proteinExistence type="predicted"/>
<accession>A0AC61Y6X3</accession>
<gene>
    <name evidence="1" type="ORF">FVB9532_01506</name>
</gene>
<dbReference type="Proteomes" id="UP000356253">
    <property type="component" value="Unassembled WGS sequence"/>
</dbReference>
<sequence length="310" mass="35424">MSCSSSVFYFPAMRKFKKIVVVDETKMNTSTLEELNKYANEVEVYHDEPTSEEVKSRVEDAEAIIVSWRTQISEEIIDAAKDLKYIGMACSLYDDESANVAVNYAQERNIEVNGIFDYGDPGVIEFVISEVIQLLHGFGEHQWQEQPLELSGQKFGIIGLGTTGKLLAKALEALNVEVYYFSRTRKPEFENAKLKYLELGELLKTCDIISIHLPKNTVLLKENEFKQFGDNKVLINTSLGLPFEEKSFQNWLKVRNNYTIFDGDATAYLPESIINRENVIASQKSAGWSQQTQERLSFKVLQNIQNFLER</sequence>
<keyword evidence="2" id="KW-1185">Reference proteome</keyword>
<dbReference type="EMBL" id="CABVMM010000005">
    <property type="protein sequence ID" value="VVV00241.1"/>
    <property type="molecule type" value="Genomic_DNA"/>
</dbReference>
<organism evidence="1 2">
    <name type="scientific">Mesonia oceanica</name>
    <dbReference type="NCBI Taxonomy" id="2687242"/>
    <lineage>
        <taxon>Bacteria</taxon>
        <taxon>Pseudomonadati</taxon>
        <taxon>Bacteroidota</taxon>
        <taxon>Flavobacteriia</taxon>
        <taxon>Flavobacteriales</taxon>
        <taxon>Flavobacteriaceae</taxon>
        <taxon>Mesonia</taxon>
    </lineage>
</organism>